<comment type="similarity">
    <text evidence="2 7 8">Belongs to the precorrin methyltransferase family.</text>
</comment>
<evidence type="ECO:0000256" key="8">
    <source>
        <dbReference type="RuleBase" id="RU003960"/>
    </source>
</evidence>
<evidence type="ECO:0000259" key="9">
    <source>
        <dbReference type="Pfam" id="PF00590"/>
    </source>
</evidence>
<dbReference type="SUPFAM" id="SSF53790">
    <property type="entry name" value="Tetrapyrrole methylase"/>
    <property type="match status" value="1"/>
</dbReference>
<dbReference type="InterPro" id="IPR003043">
    <property type="entry name" value="Uropor_MeTrfase_CS"/>
</dbReference>
<evidence type="ECO:0000256" key="6">
    <source>
        <dbReference type="ARBA" id="ARBA00022691"/>
    </source>
</evidence>
<dbReference type="Gene3D" id="3.30.950.10">
    <property type="entry name" value="Methyltransferase, Cobalt-precorrin-4 Transmethylase, Domain 2"/>
    <property type="match status" value="1"/>
</dbReference>
<dbReference type="InterPro" id="IPR014777">
    <property type="entry name" value="4pyrrole_Mease_sub1"/>
</dbReference>
<dbReference type="NCBIfam" id="TIGR01467">
    <property type="entry name" value="cobI_cbiL"/>
    <property type="match status" value="1"/>
</dbReference>
<keyword evidence="6" id="KW-0949">S-adenosyl-L-methionine</keyword>
<name>A0A0M6Y758_9HYPH</name>
<dbReference type="EC" id="2.1.1.130" evidence="10"/>
<organism evidence="10 11">
    <name type="scientific">Roseibium aggregatum</name>
    <dbReference type="NCBI Taxonomy" id="187304"/>
    <lineage>
        <taxon>Bacteria</taxon>
        <taxon>Pseudomonadati</taxon>
        <taxon>Pseudomonadota</taxon>
        <taxon>Alphaproteobacteria</taxon>
        <taxon>Hyphomicrobiales</taxon>
        <taxon>Stappiaceae</taxon>
        <taxon>Roseibium</taxon>
    </lineage>
</organism>
<evidence type="ECO:0000256" key="7">
    <source>
        <dbReference type="PIRNR" id="PIRNR036427"/>
    </source>
</evidence>
<dbReference type="GO" id="GO:0032259">
    <property type="term" value="P:methylation"/>
    <property type="evidence" value="ECO:0007669"/>
    <property type="project" value="UniProtKB-KW"/>
</dbReference>
<dbReference type="PROSITE" id="PS00840">
    <property type="entry name" value="SUMT_2"/>
    <property type="match status" value="1"/>
</dbReference>
<dbReference type="PANTHER" id="PTHR43467:SF2">
    <property type="entry name" value="COBALT-PRECORRIN-2 C(20)-METHYLTRANSFERASE"/>
    <property type="match status" value="1"/>
</dbReference>
<evidence type="ECO:0000256" key="1">
    <source>
        <dbReference type="ARBA" id="ARBA00004953"/>
    </source>
</evidence>
<comment type="pathway">
    <text evidence="1">Cofactor biosynthesis; adenosylcobalamin biosynthesis.</text>
</comment>
<dbReference type="InterPro" id="IPR006364">
    <property type="entry name" value="CobI/CbiL/CobIJ_dom"/>
</dbReference>
<proteinExistence type="inferred from homology"/>
<feature type="domain" description="Tetrapyrrole methylase" evidence="9">
    <location>
        <begin position="19"/>
        <end position="224"/>
    </location>
</feature>
<dbReference type="InterPro" id="IPR035996">
    <property type="entry name" value="4pyrrol_Methylase_sf"/>
</dbReference>
<evidence type="ECO:0000313" key="10">
    <source>
        <dbReference type="EMBL" id="CTQ45363.1"/>
    </source>
</evidence>
<evidence type="ECO:0000256" key="5">
    <source>
        <dbReference type="ARBA" id="ARBA00022679"/>
    </source>
</evidence>
<dbReference type="STRING" id="187304.B0E33_04365"/>
<reference evidence="11" key="1">
    <citation type="submission" date="2015-07" db="EMBL/GenBank/DDBJ databases">
        <authorList>
            <person name="Rodrigo-Torres Lidia"/>
            <person name="Arahal R.David."/>
        </authorList>
    </citation>
    <scope>NUCLEOTIDE SEQUENCE [LARGE SCALE GENOMIC DNA]</scope>
    <source>
        <strain evidence="11">CECT 4801</strain>
    </source>
</reference>
<evidence type="ECO:0000256" key="2">
    <source>
        <dbReference type="ARBA" id="ARBA00005879"/>
    </source>
</evidence>
<dbReference type="InterPro" id="IPR000878">
    <property type="entry name" value="4pyrrol_Mease"/>
</dbReference>
<dbReference type="CDD" id="cd11645">
    <property type="entry name" value="Precorrin_2_C20_MT"/>
    <property type="match status" value="1"/>
</dbReference>
<keyword evidence="5 8" id="KW-0808">Transferase</keyword>
<dbReference type="PIRSF" id="PIRSF036427">
    <property type="entry name" value="Precrrn-2_mtase"/>
    <property type="match status" value="1"/>
</dbReference>
<dbReference type="UniPathway" id="UPA00148"/>
<dbReference type="AlphaFoldDB" id="A0A0M6Y758"/>
<keyword evidence="11" id="KW-1185">Reference proteome</keyword>
<dbReference type="Pfam" id="PF00590">
    <property type="entry name" value="TP_methylase"/>
    <property type="match status" value="1"/>
</dbReference>
<dbReference type="InterPro" id="IPR012382">
    <property type="entry name" value="CobI/CbiL"/>
</dbReference>
<dbReference type="PROSITE" id="PS00839">
    <property type="entry name" value="SUMT_1"/>
    <property type="match status" value="1"/>
</dbReference>
<keyword evidence="4 8" id="KW-0489">Methyltransferase</keyword>
<sequence>MASLDARDAVEPDEIMTGTLYGIGLGPGDPELMTLKAHRLIASARVIAYPAPDSGESFARSIAADVIPDGVREIPIVVPMRVDRFPAQEIYDKAAEEIAAVLANGEDVVTLCEGDPFFFGSFMYLFERLSDRFTIEIVPGVTSLTACAAQLRRPLTARNDVLTVIPGPLPDADIRRKIEEAQAVAIMKVGRHLTRLKTLLSDMGLLEKAGYVERASLPEQKVHRLIDLETDTAPYFSMILIYKGEEAWTLPPSYSS</sequence>
<dbReference type="GO" id="GO:0009236">
    <property type="term" value="P:cobalamin biosynthetic process"/>
    <property type="evidence" value="ECO:0007669"/>
    <property type="project" value="UniProtKB-UniRule"/>
</dbReference>
<dbReference type="GO" id="GO:0030788">
    <property type="term" value="F:precorrin-2 C20-methyltransferase activity"/>
    <property type="evidence" value="ECO:0007669"/>
    <property type="project" value="UniProtKB-EC"/>
</dbReference>
<evidence type="ECO:0000313" key="11">
    <source>
        <dbReference type="Proteomes" id="UP000048926"/>
    </source>
</evidence>
<dbReference type="Proteomes" id="UP000048926">
    <property type="component" value="Unassembled WGS sequence"/>
</dbReference>
<keyword evidence="3" id="KW-0169">Cobalamin biosynthesis</keyword>
<accession>A0A0M6Y758</accession>
<protein>
    <submittedName>
        <fullName evidence="10">Precorrin-2 C(20)-methyltransferase</fullName>
        <ecNumber evidence="10">2.1.1.130</ecNumber>
    </submittedName>
</protein>
<dbReference type="EMBL" id="CXST01000002">
    <property type="protein sequence ID" value="CTQ45363.1"/>
    <property type="molecule type" value="Genomic_DNA"/>
</dbReference>
<dbReference type="Gene3D" id="3.40.1010.10">
    <property type="entry name" value="Cobalt-precorrin-4 Transmethylase, Domain 1"/>
    <property type="match status" value="1"/>
</dbReference>
<evidence type="ECO:0000256" key="3">
    <source>
        <dbReference type="ARBA" id="ARBA00022573"/>
    </source>
</evidence>
<evidence type="ECO:0000256" key="4">
    <source>
        <dbReference type="ARBA" id="ARBA00022603"/>
    </source>
</evidence>
<gene>
    <name evidence="10" type="primary">cobI</name>
    <name evidence="10" type="ORF">LAL4801_03813</name>
</gene>
<dbReference type="PANTHER" id="PTHR43467">
    <property type="entry name" value="COBALT-PRECORRIN-2 C(20)-METHYLTRANSFERASE"/>
    <property type="match status" value="1"/>
</dbReference>
<dbReference type="InterPro" id="IPR014776">
    <property type="entry name" value="4pyrrole_Mease_sub2"/>
</dbReference>